<protein>
    <submittedName>
        <fullName evidence="2">Uncharacterized protein</fullName>
    </submittedName>
</protein>
<evidence type="ECO:0000313" key="3">
    <source>
        <dbReference type="Proteomes" id="UP001634394"/>
    </source>
</evidence>
<reference evidence="2 3" key="1">
    <citation type="submission" date="2024-11" db="EMBL/GenBank/DDBJ databases">
        <title>Chromosome-level genome assembly of the freshwater bivalve Anodonta woodiana.</title>
        <authorList>
            <person name="Chen X."/>
        </authorList>
    </citation>
    <scope>NUCLEOTIDE SEQUENCE [LARGE SCALE GENOMIC DNA]</scope>
    <source>
        <strain evidence="2">MN2024</strain>
        <tissue evidence="2">Gills</tissue>
    </source>
</reference>
<feature type="compositionally biased region" description="Low complexity" evidence="1">
    <location>
        <begin position="22"/>
        <end position="36"/>
    </location>
</feature>
<sequence length="166" mass="17412">AEEIAHINNGISVENLNAGPISASSLSINSQQSVDSEGLGTETDSVSSDQMFGGGVGERIEARSARTDTETAVQQVRPVSEPFDVANDPGPEEEASGEALGEKMEQEAEVRGLDQAVPIQHGIHQDSGAGRCKLLLPKSSIPVTQARFLKPPGSDDACLTESFLPD</sequence>
<feature type="non-terminal residue" evidence="2">
    <location>
        <position position="1"/>
    </location>
</feature>
<evidence type="ECO:0000256" key="1">
    <source>
        <dbReference type="SAM" id="MobiDB-lite"/>
    </source>
</evidence>
<keyword evidence="3" id="KW-1185">Reference proteome</keyword>
<dbReference type="Proteomes" id="UP001634394">
    <property type="component" value="Unassembled WGS sequence"/>
</dbReference>
<comment type="caution">
    <text evidence="2">The sequence shown here is derived from an EMBL/GenBank/DDBJ whole genome shotgun (WGS) entry which is preliminary data.</text>
</comment>
<dbReference type="AlphaFoldDB" id="A0ABD3T7U4"/>
<dbReference type="EMBL" id="JBJQND010000019">
    <property type="protein sequence ID" value="KAL3832630.1"/>
    <property type="molecule type" value="Genomic_DNA"/>
</dbReference>
<name>A0ABD3T7U4_SINWO</name>
<feature type="region of interest" description="Disordered" evidence="1">
    <location>
        <begin position="21"/>
        <end position="103"/>
    </location>
</feature>
<proteinExistence type="predicted"/>
<accession>A0ABD3T7U4</accession>
<gene>
    <name evidence="2" type="ORF">ACJMK2_024258</name>
</gene>
<feature type="compositionally biased region" description="Basic and acidic residues" evidence="1">
    <location>
        <begin position="58"/>
        <end position="69"/>
    </location>
</feature>
<organism evidence="2 3">
    <name type="scientific">Sinanodonta woodiana</name>
    <name type="common">Chinese pond mussel</name>
    <name type="synonym">Anodonta woodiana</name>
    <dbReference type="NCBI Taxonomy" id="1069815"/>
    <lineage>
        <taxon>Eukaryota</taxon>
        <taxon>Metazoa</taxon>
        <taxon>Spiralia</taxon>
        <taxon>Lophotrochozoa</taxon>
        <taxon>Mollusca</taxon>
        <taxon>Bivalvia</taxon>
        <taxon>Autobranchia</taxon>
        <taxon>Heteroconchia</taxon>
        <taxon>Palaeoheterodonta</taxon>
        <taxon>Unionida</taxon>
        <taxon>Unionoidea</taxon>
        <taxon>Unionidae</taxon>
        <taxon>Unioninae</taxon>
        <taxon>Sinanodonta</taxon>
    </lineage>
</organism>
<evidence type="ECO:0000313" key="2">
    <source>
        <dbReference type="EMBL" id="KAL3832630.1"/>
    </source>
</evidence>